<name>A0A7K1S6K5_9BACT</name>
<accession>A0A7K1S6K5</accession>
<proteinExistence type="predicted"/>
<dbReference type="RefSeq" id="WP_157583719.1">
    <property type="nucleotide sequence ID" value="NZ_WPIN01000002.1"/>
</dbReference>
<comment type="caution">
    <text evidence="1">The sequence shown here is derived from an EMBL/GenBank/DDBJ whole genome shotgun (WGS) entry which is preliminary data.</text>
</comment>
<protein>
    <submittedName>
        <fullName evidence="1">Uncharacterized protein</fullName>
    </submittedName>
</protein>
<dbReference type="EMBL" id="WPIN01000002">
    <property type="protein sequence ID" value="MVM29459.1"/>
    <property type="molecule type" value="Genomic_DNA"/>
</dbReference>
<gene>
    <name evidence="1" type="ORF">GO755_05405</name>
</gene>
<dbReference type="AlphaFoldDB" id="A0A7K1S6K5"/>
<organism evidence="1 2">
    <name type="scientific">Spirosoma arboris</name>
    <dbReference type="NCBI Taxonomy" id="2682092"/>
    <lineage>
        <taxon>Bacteria</taxon>
        <taxon>Pseudomonadati</taxon>
        <taxon>Bacteroidota</taxon>
        <taxon>Cytophagia</taxon>
        <taxon>Cytophagales</taxon>
        <taxon>Cytophagaceae</taxon>
        <taxon>Spirosoma</taxon>
    </lineage>
</organism>
<evidence type="ECO:0000313" key="1">
    <source>
        <dbReference type="EMBL" id="MVM29459.1"/>
    </source>
</evidence>
<dbReference type="Proteomes" id="UP000436006">
    <property type="component" value="Unassembled WGS sequence"/>
</dbReference>
<evidence type="ECO:0000313" key="2">
    <source>
        <dbReference type="Proteomes" id="UP000436006"/>
    </source>
</evidence>
<reference evidence="1 2" key="1">
    <citation type="submission" date="2019-12" db="EMBL/GenBank/DDBJ databases">
        <title>Spirosoma sp. HMF4905 genome sequencing and assembly.</title>
        <authorList>
            <person name="Kang H."/>
            <person name="Cha I."/>
            <person name="Kim H."/>
            <person name="Joh K."/>
        </authorList>
    </citation>
    <scope>NUCLEOTIDE SEQUENCE [LARGE SCALE GENOMIC DNA]</scope>
    <source>
        <strain evidence="1 2">HMF4905</strain>
    </source>
</reference>
<keyword evidence="2" id="KW-1185">Reference proteome</keyword>
<sequence length="517" mass="56831">MAQPDVFKILSDLEYKAVGVDPHSQKKPEGSFISFRPIGLPIRKSDYSNPWTPFGAEMKKILSDAKKDAGPTPQPNADGTLPPASPVDLNALVNAGIGQSFMNYVNTFYLTNNKLYLENAYRENLSAGKVDDAWYAVINGAQSIAPKADVNDSIKHIIQDAQAKLQDTDGNPTPHFSAYVQYRDAYNDKVRTLNRAYADALSNPTDLQRWPITGKSYQSDVDFAWQQWMGFGFKIEVETAMNILAGQGQNPALLLITRAKQKWENSLVHFDKVGDLPYTFMTPRDWYDQNGGGWMTYSSSDFHSESHFKNESSSFSAGGGFSLGFWSAGADVKSSSELNDMKLKTTGLDISFSYCVADVVRPWMDTTLLNLDNWFLVGNYKKNCISDGTINQVYDNHSDNSTFLPSVVTSIILISNLTIKWSEANTQRTVIDKAISTGGSVGWGPFSVHASYSDKNHKDDSSYDFISGGLRVNGVQMIGSISTILPASPRHNSSEFMSATAATTGVKLATPAVAVTH</sequence>